<dbReference type="GO" id="GO:0003700">
    <property type="term" value="F:DNA-binding transcription factor activity"/>
    <property type="evidence" value="ECO:0007669"/>
    <property type="project" value="InterPro"/>
</dbReference>
<dbReference type="SUPFAM" id="SSF46785">
    <property type="entry name" value="Winged helix' DNA-binding domain"/>
    <property type="match status" value="1"/>
</dbReference>
<evidence type="ECO:0000256" key="4">
    <source>
        <dbReference type="ARBA" id="ARBA00023163"/>
    </source>
</evidence>
<dbReference type="EMBL" id="FWFL01000004">
    <property type="protein sequence ID" value="SLN39020.1"/>
    <property type="molecule type" value="Genomic_DNA"/>
</dbReference>
<dbReference type="GO" id="GO:0000976">
    <property type="term" value="F:transcription cis-regulatory region binding"/>
    <property type="evidence" value="ECO:0007669"/>
    <property type="project" value="TreeGrafter"/>
</dbReference>
<dbReference type="Pfam" id="PF03466">
    <property type="entry name" value="LysR_substrate"/>
    <property type="match status" value="1"/>
</dbReference>
<reference evidence="6 7" key="1">
    <citation type="submission" date="2017-03" db="EMBL/GenBank/DDBJ databases">
        <authorList>
            <person name="Afonso C.L."/>
            <person name="Miller P.J."/>
            <person name="Scott M.A."/>
            <person name="Spackman E."/>
            <person name="Goraichik I."/>
            <person name="Dimitrov K.M."/>
            <person name="Suarez D.L."/>
            <person name="Swayne D.E."/>
        </authorList>
    </citation>
    <scope>NUCLEOTIDE SEQUENCE [LARGE SCALE GENOMIC DNA]</scope>
    <source>
        <strain evidence="6 7">CECT 8287</strain>
    </source>
</reference>
<dbReference type="RefSeq" id="WP_085892139.1">
    <property type="nucleotide sequence ID" value="NZ_FWFL01000004.1"/>
</dbReference>
<proteinExistence type="inferred from homology"/>
<dbReference type="AlphaFoldDB" id="A0A1Y5SH68"/>
<keyword evidence="4" id="KW-0804">Transcription</keyword>
<evidence type="ECO:0000256" key="3">
    <source>
        <dbReference type="ARBA" id="ARBA00023125"/>
    </source>
</evidence>
<dbReference type="InterPro" id="IPR005119">
    <property type="entry name" value="LysR_subst-bd"/>
</dbReference>
<comment type="similarity">
    <text evidence="1">Belongs to the LysR transcriptional regulatory family.</text>
</comment>
<dbReference type="InterPro" id="IPR000847">
    <property type="entry name" value="LysR_HTH_N"/>
</dbReference>
<evidence type="ECO:0000259" key="5">
    <source>
        <dbReference type="PROSITE" id="PS50931"/>
    </source>
</evidence>
<dbReference type="PRINTS" id="PR00039">
    <property type="entry name" value="HTHLYSR"/>
</dbReference>
<evidence type="ECO:0000313" key="6">
    <source>
        <dbReference type="EMBL" id="SLN39020.1"/>
    </source>
</evidence>
<keyword evidence="2" id="KW-0805">Transcription regulation</keyword>
<dbReference type="OrthoDB" id="9803030at2"/>
<dbReference type="PANTHER" id="PTHR30126">
    <property type="entry name" value="HTH-TYPE TRANSCRIPTIONAL REGULATOR"/>
    <property type="match status" value="1"/>
</dbReference>
<evidence type="ECO:0000256" key="2">
    <source>
        <dbReference type="ARBA" id="ARBA00023015"/>
    </source>
</evidence>
<evidence type="ECO:0000313" key="7">
    <source>
        <dbReference type="Proteomes" id="UP000193827"/>
    </source>
</evidence>
<organism evidence="6 7">
    <name type="scientific">Roseovarius litorisediminis</name>
    <dbReference type="NCBI Taxonomy" id="1312363"/>
    <lineage>
        <taxon>Bacteria</taxon>
        <taxon>Pseudomonadati</taxon>
        <taxon>Pseudomonadota</taxon>
        <taxon>Alphaproteobacteria</taxon>
        <taxon>Rhodobacterales</taxon>
        <taxon>Roseobacteraceae</taxon>
        <taxon>Roseovarius</taxon>
    </lineage>
</organism>
<dbReference type="Proteomes" id="UP000193827">
    <property type="component" value="Unassembled WGS sequence"/>
</dbReference>
<gene>
    <name evidence="6" type="primary">allS_1</name>
    <name evidence="6" type="ORF">PEL8287_01913</name>
</gene>
<dbReference type="InterPro" id="IPR036388">
    <property type="entry name" value="WH-like_DNA-bd_sf"/>
</dbReference>
<sequence length="290" mass="31484">MTLDQLIALDAIVAAGTFRAAADRLNKAQSAVSHQIRKLEAELGFDLFSRDAYRPSLTPEGEVFFRETTRVLEQVHGLKSVAAGLRSEQEPMISIAMTATISLEPILNVLSEVGRSFPETHIKVSTEMMGGPLARLMAGDADLILAGLEGVPIDEVDTLPVGSITIRPVASPDFLAAKRSGVRSKREMQSYTQVIVSGTGGRDYDQTRDLLSGGQRWTVSDFQAKKSIIVAGLGWGGIPEHLMANELTTGQLVPLTIEGYPPRHTEIFAIRRRDNPMGQVMSSIWTGLAE</sequence>
<dbReference type="PANTHER" id="PTHR30126:SF91">
    <property type="entry name" value="LYSR FAMILY TRANSCRIPTIONAL REGULATOR"/>
    <property type="match status" value="1"/>
</dbReference>
<keyword evidence="7" id="KW-1185">Reference proteome</keyword>
<dbReference type="PROSITE" id="PS50931">
    <property type="entry name" value="HTH_LYSR"/>
    <property type="match status" value="1"/>
</dbReference>
<dbReference type="Gene3D" id="3.40.190.290">
    <property type="match status" value="1"/>
</dbReference>
<dbReference type="Pfam" id="PF00126">
    <property type="entry name" value="HTH_1"/>
    <property type="match status" value="1"/>
</dbReference>
<dbReference type="Gene3D" id="1.10.10.10">
    <property type="entry name" value="Winged helix-like DNA-binding domain superfamily/Winged helix DNA-binding domain"/>
    <property type="match status" value="1"/>
</dbReference>
<dbReference type="SUPFAM" id="SSF53850">
    <property type="entry name" value="Periplasmic binding protein-like II"/>
    <property type="match status" value="1"/>
</dbReference>
<accession>A0A1Y5SH68</accession>
<dbReference type="FunFam" id="1.10.10.10:FF:000001">
    <property type="entry name" value="LysR family transcriptional regulator"/>
    <property type="match status" value="1"/>
</dbReference>
<name>A0A1Y5SH68_9RHOB</name>
<keyword evidence="3" id="KW-0238">DNA-binding</keyword>
<feature type="domain" description="HTH lysR-type" evidence="5">
    <location>
        <begin position="1"/>
        <end position="58"/>
    </location>
</feature>
<evidence type="ECO:0000256" key="1">
    <source>
        <dbReference type="ARBA" id="ARBA00009437"/>
    </source>
</evidence>
<protein>
    <submittedName>
        <fullName evidence="6">HTH-type transcriptional activator AllS</fullName>
    </submittedName>
</protein>
<dbReference type="InterPro" id="IPR036390">
    <property type="entry name" value="WH_DNA-bd_sf"/>
</dbReference>